<feature type="region of interest" description="Disordered" evidence="1">
    <location>
        <begin position="1"/>
        <end position="24"/>
    </location>
</feature>
<dbReference type="AlphaFoldDB" id="A0A0A9HJP1"/>
<protein>
    <submittedName>
        <fullName evidence="2">Uncharacterized protein</fullName>
    </submittedName>
</protein>
<evidence type="ECO:0000256" key="1">
    <source>
        <dbReference type="SAM" id="MobiDB-lite"/>
    </source>
</evidence>
<accession>A0A0A9HJP1</accession>
<sequence length="24" mass="2389">MSEAVGVPIETRKMKSAGLRGGGG</sequence>
<proteinExistence type="predicted"/>
<dbReference type="EMBL" id="GBRH01160919">
    <property type="protein sequence ID" value="JAE36977.1"/>
    <property type="molecule type" value="Transcribed_RNA"/>
</dbReference>
<reference evidence="2" key="1">
    <citation type="submission" date="2014-09" db="EMBL/GenBank/DDBJ databases">
        <authorList>
            <person name="Magalhaes I.L.F."/>
            <person name="Oliveira U."/>
            <person name="Santos F.R."/>
            <person name="Vidigal T.H.D.A."/>
            <person name="Brescovit A.D."/>
            <person name="Santos A.J."/>
        </authorList>
    </citation>
    <scope>NUCLEOTIDE SEQUENCE</scope>
    <source>
        <tissue evidence="2">Shoot tissue taken approximately 20 cm above the soil surface</tissue>
    </source>
</reference>
<evidence type="ECO:0000313" key="2">
    <source>
        <dbReference type="EMBL" id="JAE36977.1"/>
    </source>
</evidence>
<organism evidence="2">
    <name type="scientific">Arundo donax</name>
    <name type="common">Giant reed</name>
    <name type="synonym">Donax arundinaceus</name>
    <dbReference type="NCBI Taxonomy" id="35708"/>
    <lineage>
        <taxon>Eukaryota</taxon>
        <taxon>Viridiplantae</taxon>
        <taxon>Streptophyta</taxon>
        <taxon>Embryophyta</taxon>
        <taxon>Tracheophyta</taxon>
        <taxon>Spermatophyta</taxon>
        <taxon>Magnoliopsida</taxon>
        <taxon>Liliopsida</taxon>
        <taxon>Poales</taxon>
        <taxon>Poaceae</taxon>
        <taxon>PACMAD clade</taxon>
        <taxon>Arundinoideae</taxon>
        <taxon>Arundineae</taxon>
        <taxon>Arundo</taxon>
    </lineage>
</organism>
<name>A0A0A9HJP1_ARUDO</name>
<reference evidence="2" key="2">
    <citation type="journal article" date="2015" name="Data Brief">
        <title>Shoot transcriptome of the giant reed, Arundo donax.</title>
        <authorList>
            <person name="Barrero R.A."/>
            <person name="Guerrero F.D."/>
            <person name="Moolhuijzen P."/>
            <person name="Goolsby J.A."/>
            <person name="Tidwell J."/>
            <person name="Bellgard S.E."/>
            <person name="Bellgard M.I."/>
        </authorList>
    </citation>
    <scope>NUCLEOTIDE SEQUENCE</scope>
    <source>
        <tissue evidence="2">Shoot tissue taken approximately 20 cm above the soil surface</tissue>
    </source>
</reference>